<dbReference type="Gene3D" id="2.40.420.20">
    <property type="match status" value="1"/>
</dbReference>
<dbReference type="InterPro" id="IPR006143">
    <property type="entry name" value="RND_pump_MFP"/>
</dbReference>
<dbReference type="PANTHER" id="PTHR30158">
    <property type="entry name" value="ACRA/E-RELATED COMPONENT OF DRUG EFFLUX TRANSPORTER"/>
    <property type="match status" value="1"/>
</dbReference>
<dbReference type="GO" id="GO:0005886">
    <property type="term" value="C:plasma membrane"/>
    <property type="evidence" value="ECO:0007669"/>
    <property type="project" value="TreeGrafter"/>
</dbReference>
<organism evidence="7">
    <name type="scientific">uncultured Desulfobacterium sp</name>
    <dbReference type="NCBI Taxonomy" id="201089"/>
    <lineage>
        <taxon>Bacteria</taxon>
        <taxon>Pseudomonadati</taxon>
        <taxon>Thermodesulfobacteriota</taxon>
        <taxon>Desulfobacteria</taxon>
        <taxon>Desulfobacterales</taxon>
        <taxon>Desulfobacteriaceae</taxon>
        <taxon>Desulfobacterium</taxon>
        <taxon>environmental samples</taxon>
    </lineage>
</organism>
<dbReference type="Pfam" id="PF25917">
    <property type="entry name" value="BSH_RND"/>
    <property type="match status" value="1"/>
</dbReference>
<evidence type="ECO:0000256" key="2">
    <source>
        <dbReference type="ARBA" id="ARBA00009477"/>
    </source>
</evidence>
<evidence type="ECO:0000256" key="1">
    <source>
        <dbReference type="ARBA" id="ARBA00004196"/>
    </source>
</evidence>
<dbReference type="Gene3D" id="2.40.50.100">
    <property type="match status" value="1"/>
</dbReference>
<dbReference type="Pfam" id="PF25876">
    <property type="entry name" value="HH_MFP_RND"/>
    <property type="match status" value="1"/>
</dbReference>
<dbReference type="GO" id="GO:0030313">
    <property type="term" value="C:cell envelope"/>
    <property type="evidence" value="ECO:0007669"/>
    <property type="project" value="UniProtKB-SubCell"/>
</dbReference>
<evidence type="ECO:0000313" key="7">
    <source>
        <dbReference type="EMBL" id="SPD75590.1"/>
    </source>
</evidence>
<dbReference type="AlphaFoldDB" id="A0A445N1L2"/>
<reference evidence="7" key="1">
    <citation type="submission" date="2018-01" db="EMBL/GenBank/DDBJ databases">
        <authorList>
            <person name="Regsiter A."/>
            <person name="William W."/>
        </authorList>
    </citation>
    <scope>NUCLEOTIDE SEQUENCE</scope>
    <source>
        <strain evidence="7">TRIP AH-1</strain>
    </source>
</reference>
<comment type="similarity">
    <text evidence="2">Belongs to the membrane fusion protein (MFP) (TC 8.A.1) family.</text>
</comment>
<dbReference type="FunFam" id="2.40.420.20:FF:000001">
    <property type="entry name" value="Efflux RND transporter periplasmic adaptor subunit"/>
    <property type="match status" value="1"/>
</dbReference>
<sequence length="383" mass="41692">MKGKTILIAVLVVFVVAFSSVVYCEEKKAEAQKAGASPPPPDIEVAEVIQKEVPMYREYVATTDGYTNATILAQVQGYLIRQEYQEGAFVKKGSLLFEIDPRPFQASLDVAKAVLAQHQAVYQTAKATLDRILPLAEAKAVSQKDKDDAIGRVQAAEAQVLAARAEVRKAELDLGFTRITSPIDGIAGAAKAQIGDLVGPPQAQVLTTVSTVNPIKVYVSLSEREYLQAMERRAKTKGEGMVTELDLVLTDGTTWPQKGSLAFADRQVDPQTGTIRIATLFPNPDNILRPGQYAKVKALMKKEGDTLMVPQRAVGELQGMYQVAVVDADNTVRIRNVKVGERSGEFWVIKEGLKPGDKVVVEGIQKVRDGIKVNPKPYSTQSN</sequence>
<dbReference type="EMBL" id="OJIN01000209">
    <property type="protein sequence ID" value="SPD75590.1"/>
    <property type="molecule type" value="Genomic_DNA"/>
</dbReference>
<evidence type="ECO:0000259" key="3">
    <source>
        <dbReference type="Pfam" id="PF25876"/>
    </source>
</evidence>
<dbReference type="Gene3D" id="1.10.287.470">
    <property type="entry name" value="Helix hairpin bin"/>
    <property type="match status" value="1"/>
</dbReference>
<dbReference type="NCBIfam" id="TIGR01730">
    <property type="entry name" value="RND_mfp"/>
    <property type="match status" value="1"/>
</dbReference>
<protein>
    <submittedName>
        <fullName evidence="7">Efflux transporter, RND family, MFP subunit</fullName>
    </submittedName>
</protein>
<feature type="domain" description="Multidrug resistance protein MdtA-like barrel-sandwich hybrid" evidence="4">
    <location>
        <begin position="69"/>
        <end position="209"/>
    </location>
</feature>
<evidence type="ECO:0000259" key="5">
    <source>
        <dbReference type="Pfam" id="PF25944"/>
    </source>
</evidence>
<dbReference type="InterPro" id="IPR058627">
    <property type="entry name" value="MdtA-like_C"/>
</dbReference>
<accession>A0A445N1L2</accession>
<dbReference type="Pfam" id="PF25944">
    <property type="entry name" value="Beta-barrel_RND"/>
    <property type="match status" value="1"/>
</dbReference>
<feature type="domain" description="Multidrug resistance protein MdtA-like C-terminal permuted SH3" evidence="6">
    <location>
        <begin position="307"/>
        <end position="366"/>
    </location>
</feature>
<evidence type="ECO:0000259" key="6">
    <source>
        <dbReference type="Pfam" id="PF25967"/>
    </source>
</evidence>
<feature type="domain" description="Multidrug resistance protein MdtA-like alpha-helical hairpin" evidence="3">
    <location>
        <begin position="108"/>
        <end position="177"/>
    </location>
</feature>
<dbReference type="InterPro" id="IPR058626">
    <property type="entry name" value="MdtA-like_b-barrel"/>
</dbReference>
<dbReference type="Pfam" id="PF25967">
    <property type="entry name" value="RND-MFP_C"/>
    <property type="match status" value="1"/>
</dbReference>
<dbReference type="GO" id="GO:0046677">
    <property type="term" value="P:response to antibiotic"/>
    <property type="evidence" value="ECO:0007669"/>
    <property type="project" value="TreeGrafter"/>
</dbReference>
<name>A0A445N1L2_9BACT</name>
<dbReference type="SUPFAM" id="SSF111369">
    <property type="entry name" value="HlyD-like secretion proteins"/>
    <property type="match status" value="1"/>
</dbReference>
<proteinExistence type="inferred from homology"/>
<dbReference type="InterPro" id="IPR058624">
    <property type="entry name" value="MdtA-like_HH"/>
</dbReference>
<dbReference type="Gene3D" id="2.40.30.170">
    <property type="match status" value="1"/>
</dbReference>
<comment type="subcellular location">
    <subcellularLocation>
        <location evidence="1">Cell envelope</location>
    </subcellularLocation>
</comment>
<dbReference type="InterPro" id="IPR058625">
    <property type="entry name" value="MdtA-like_BSH"/>
</dbReference>
<gene>
    <name evidence="7" type="ORF">PITCH_A650011</name>
</gene>
<dbReference type="GO" id="GO:0022857">
    <property type="term" value="F:transmembrane transporter activity"/>
    <property type="evidence" value="ECO:0007669"/>
    <property type="project" value="InterPro"/>
</dbReference>
<evidence type="ECO:0000259" key="4">
    <source>
        <dbReference type="Pfam" id="PF25917"/>
    </source>
</evidence>
<feature type="domain" description="Multidrug resistance protein MdtA-like beta-barrel" evidence="5">
    <location>
        <begin position="214"/>
        <end position="297"/>
    </location>
</feature>